<name>A0ABY5AMV7_9CYAN</name>
<dbReference type="Gene3D" id="3.40.50.2300">
    <property type="match status" value="1"/>
</dbReference>
<dbReference type="SMART" id="SM00448">
    <property type="entry name" value="REC"/>
    <property type="match status" value="1"/>
</dbReference>
<dbReference type="PROSITE" id="PS50887">
    <property type="entry name" value="GGDEF"/>
    <property type="match status" value="1"/>
</dbReference>
<dbReference type="GO" id="GO:0052621">
    <property type="term" value="F:diguanylate cyclase activity"/>
    <property type="evidence" value="ECO:0007669"/>
    <property type="project" value="UniProtKB-EC"/>
</dbReference>
<accession>A0ABY5AMV7</accession>
<dbReference type="Gene3D" id="3.30.70.270">
    <property type="match status" value="1"/>
</dbReference>
<dbReference type="SUPFAM" id="SSF55785">
    <property type="entry name" value="PYP-like sensor domain (PAS domain)"/>
    <property type="match status" value="1"/>
</dbReference>
<dbReference type="InterPro" id="IPR043128">
    <property type="entry name" value="Rev_trsase/Diguanyl_cyclase"/>
</dbReference>
<dbReference type="InterPro" id="IPR000160">
    <property type="entry name" value="GGDEF_dom"/>
</dbReference>
<dbReference type="RefSeq" id="WP_252662582.1">
    <property type="nucleotide sequence ID" value="NZ_CP098611.1"/>
</dbReference>
<evidence type="ECO:0000259" key="3">
    <source>
        <dbReference type="PROSITE" id="PS50887"/>
    </source>
</evidence>
<keyword evidence="5" id="KW-1185">Reference proteome</keyword>
<dbReference type="InterPro" id="IPR001789">
    <property type="entry name" value="Sig_transdc_resp-reg_receiver"/>
</dbReference>
<keyword evidence="4" id="KW-0808">Transferase</keyword>
<evidence type="ECO:0000313" key="5">
    <source>
        <dbReference type="Proteomes" id="UP001056708"/>
    </source>
</evidence>
<dbReference type="Pfam" id="PF08448">
    <property type="entry name" value="PAS_4"/>
    <property type="match status" value="1"/>
</dbReference>
<dbReference type="SUPFAM" id="SSF52172">
    <property type="entry name" value="CheY-like"/>
    <property type="match status" value="1"/>
</dbReference>
<protein>
    <submittedName>
        <fullName evidence="4">Diguanylate cyclase</fullName>
        <ecNumber evidence="4">2.7.7.65</ecNumber>
    </submittedName>
</protein>
<dbReference type="CDD" id="cd01949">
    <property type="entry name" value="GGDEF"/>
    <property type="match status" value="1"/>
</dbReference>
<feature type="domain" description="Response regulatory" evidence="2">
    <location>
        <begin position="13"/>
        <end position="129"/>
    </location>
</feature>
<dbReference type="Pfam" id="PF00072">
    <property type="entry name" value="Response_reg"/>
    <property type="match status" value="1"/>
</dbReference>
<feature type="domain" description="GGDEF" evidence="3">
    <location>
        <begin position="321"/>
        <end position="458"/>
    </location>
</feature>
<feature type="modified residue" description="4-aspartylphosphate" evidence="1">
    <location>
        <position position="62"/>
    </location>
</feature>
<dbReference type="InterPro" id="IPR035965">
    <property type="entry name" value="PAS-like_dom_sf"/>
</dbReference>
<dbReference type="NCBIfam" id="TIGR00254">
    <property type="entry name" value="GGDEF"/>
    <property type="match status" value="1"/>
</dbReference>
<gene>
    <name evidence="4" type="ORF">NEA10_17225</name>
</gene>
<evidence type="ECO:0000256" key="1">
    <source>
        <dbReference type="PROSITE-ProRule" id="PRU00169"/>
    </source>
</evidence>
<dbReference type="InterPro" id="IPR029787">
    <property type="entry name" value="Nucleotide_cyclase"/>
</dbReference>
<dbReference type="SUPFAM" id="SSF55073">
    <property type="entry name" value="Nucleotide cyclase"/>
    <property type="match status" value="1"/>
</dbReference>
<dbReference type="EMBL" id="CP098611">
    <property type="protein sequence ID" value="USR90554.1"/>
    <property type="molecule type" value="Genomic_DNA"/>
</dbReference>
<dbReference type="InterPro" id="IPR013656">
    <property type="entry name" value="PAS_4"/>
</dbReference>
<reference evidence="4" key="1">
    <citation type="submission" date="2022-06" db="EMBL/GenBank/DDBJ databases">
        <title>Genome sequence of Phormidium yuhuli AB48 isolated from an industrial photobioreactor environment.</title>
        <authorList>
            <person name="Qiu Y."/>
            <person name="Noonan A.J.C."/>
            <person name="Dofher K."/>
            <person name="Koch M."/>
            <person name="Kieft B."/>
            <person name="Lin X."/>
            <person name="Ziels R.M."/>
            <person name="Hallam S.J."/>
        </authorList>
    </citation>
    <scope>NUCLEOTIDE SEQUENCE</scope>
    <source>
        <strain evidence="4">AB48</strain>
    </source>
</reference>
<dbReference type="InterPro" id="IPR011006">
    <property type="entry name" value="CheY-like_superfamily"/>
</dbReference>
<dbReference type="Proteomes" id="UP001056708">
    <property type="component" value="Chromosome"/>
</dbReference>
<proteinExistence type="predicted"/>
<dbReference type="Gene3D" id="3.30.450.20">
    <property type="entry name" value="PAS domain"/>
    <property type="match status" value="1"/>
</dbReference>
<dbReference type="Pfam" id="PF00990">
    <property type="entry name" value="GGDEF"/>
    <property type="match status" value="1"/>
</dbReference>
<dbReference type="EC" id="2.7.7.65" evidence="4"/>
<evidence type="ECO:0000259" key="2">
    <source>
        <dbReference type="PROSITE" id="PS50110"/>
    </source>
</evidence>
<evidence type="ECO:0000313" key="4">
    <source>
        <dbReference type="EMBL" id="USR90554.1"/>
    </source>
</evidence>
<dbReference type="CDD" id="cd19920">
    <property type="entry name" value="REC_PA4781-like"/>
    <property type="match status" value="1"/>
</dbReference>
<sequence length="462" mass="51473">MTSPANSSSLTGEILVVDDTPANLTLLRQMLSARGYNVQVCRTGEVAIKSATLMQPDLILLDIRMPDLDGYEVCRWLKTNPDTAEIPVIFISVLETTDEKVAAFQVGGADYVTKPFQAEEVIARVEHQLLVRRQKAQLELEIQERELTEINLKTSRSLLASVLNSTLDCVSALHAIRDNEGHIIDFEWLLANAVAAKAAEATPDVIIGQRLLKFMPQYADVGLFDDLVRVVETGKILNRELCYQSDTLCGWFQAIAIKLDDGVTLTFRDITARKQMELALKASNVELQQQANLDGLTQVANRRRFDEYLQETWDYCLKHQQPLSLILGDVDRFKLFNDTYGHQAGDVCLQKVAQTLRSLVQYPDDLVARYGGEEFAIILPQTEAAGSIRVARRLRDAIRQIILYPEAEGEPTSVTISLGVSSLTPLAGLRPAALIEAADLALYRAKSEGRDRACWQLVRSLT</sequence>
<dbReference type="PANTHER" id="PTHR45138">
    <property type="entry name" value="REGULATORY COMPONENTS OF SENSORY TRANSDUCTION SYSTEM"/>
    <property type="match status" value="1"/>
</dbReference>
<organism evidence="4 5">
    <name type="scientific">Phormidium yuhuli AB48</name>
    <dbReference type="NCBI Taxonomy" id="2940671"/>
    <lineage>
        <taxon>Bacteria</taxon>
        <taxon>Bacillati</taxon>
        <taxon>Cyanobacteriota</taxon>
        <taxon>Cyanophyceae</taxon>
        <taxon>Oscillatoriophycideae</taxon>
        <taxon>Oscillatoriales</taxon>
        <taxon>Oscillatoriaceae</taxon>
        <taxon>Phormidium</taxon>
        <taxon>Phormidium yuhuli</taxon>
    </lineage>
</organism>
<dbReference type="PANTHER" id="PTHR45138:SF9">
    <property type="entry name" value="DIGUANYLATE CYCLASE DGCM-RELATED"/>
    <property type="match status" value="1"/>
</dbReference>
<keyword evidence="4" id="KW-0548">Nucleotidyltransferase</keyword>
<dbReference type="PROSITE" id="PS50110">
    <property type="entry name" value="RESPONSE_REGULATORY"/>
    <property type="match status" value="1"/>
</dbReference>
<dbReference type="InterPro" id="IPR050469">
    <property type="entry name" value="Diguanylate_Cyclase"/>
</dbReference>
<keyword evidence="1" id="KW-0597">Phosphoprotein</keyword>
<dbReference type="SMART" id="SM00267">
    <property type="entry name" value="GGDEF"/>
    <property type="match status" value="1"/>
</dbReference>